<comment type="caution">
    <text evidence="2">The sequence shown here is derived from an EMBL/GenBank/DDBJ whole genome shotgun (WGS) entry which is preliminary data.</text>
</comment>
<dbReference type="AlphaFoldDB" id="A0A8H3FED6"/>
<accession>A0A8H3FED6</accession>
<keyword evidence="3" id="KW-1185">Reference proteome</keyword>
<keyword evidence="1" id="KW-0732">Signal</keyword>
<dbReference type="Proteomes" id="UP000664534">
    <property type="component" value="Unassembled WGS sequence"/>
</dbReference>
<organism evidence="2 3">
    <name type="scientific">Imshaugia aleurites</name>
    <dbReference type="NCBI Taxonomy" id="172621"/>
    <lineage>
        <taxon>Eukaryota</taxon>
        <taxon>Fungi</taxon>
        <taxon>Dikarya</taxon>
        <taxon>Ascomycota</taxon>
        <taxon>Pezizomycotina</taxon>
        <taxon>Lecanoromycetes</taxon>
        <taxon>OSLEUM clade</taxon>
        <taxon>Lecanoromycetidae</taxon>
        <taxon>Lecanorales</taxon>
        <taxon>Lecanorineae</taxon>
        <taxon>Parmeliaceae</taxon>
        <taxon>Imshaugia</taxon>
    </lineage>
</organism>
<evidence type="ECO:0000256" key="1">
    <source>
        <dbReference type="SAM" id="SignalP"/>
    </source>
</evidence>
<evidence type="ECO:0000313" key="3">
    <source>
        <dbReference type="Proteomes" id="UP000664534"/>
    </source>
</evidence>
<dbReference type="EMBL" id="CAJPDT010000032">
    <property type="protein sequence ID" value="CAF9923071.1"/>
    <property type="molecule type" value="Genomic_DNA"/>
</dbReference>
<feature type="chain" id="PRO_5034285634" evidence="1">
    <location>
        <begin position="19"/>
        <end position="247"/>
    </location>
</feature>
<gene>
    <name evidence="2" type="ORF">IMSHALPRED_005844</name>
</gene>
<proteinExistence type="predicted"/>
<reference evidence="2" key="1">
    <citation type="submission" date="2021-03" db="EMBL/GenBank/DDBJ databases">
        <authorList>
            <person name="Tagirdzhanova G."/>
        </authorList>
    </citation>
    <scope>NUCLEOTIDE SEQUENCE</scope>
</reference>
<name>A0A8H3FED6_9LECA</name>
<protein>
    <submittedName>
        <fullName evidence="2">Uncharacterized protein</fullName>
    </submittedName>
</protein>
<feature type="signal peptide" evidence="1">
    <location>
        <begin position="1"/>
        <end position="18"/>
    </location>
</feature>
<dbReference type="OrthoDB" id="5407187at2759"/>
<sequence length="247" mass="26535">MLTVLIVVSSSAFACVLALPALPLSPNLTNLRRNASSLLNPKPPQEPVCPSTERWGVTIGRPSYEDCDYVLSNLYPKDPLAKPVIRNFYAAMKDVSHTMANVRLPYEQTHGITALAILLLLATDFNNVPFDEATWNDLRGAARTVFRTCIRGKGTGGVVTKNVGKYGNIEIVVYGINSIFAKNQILKNSLDPLARSIATQELLELLDILVIPVPHPVDFGMGSVASDTANATISSAVATNGTSVALT</sequence>
<evidence type="ECO:0000313" key="2">
    <source>
        <dbReference type="EMBL" id="CAF9923071.1"/>
    </source>
</evidence>